<name>W4LL78_9BACT</name>
<sequence>MKGTGAARRYAKALAGLATRDGKVAETGEELRAHRDLFHADPNLKFMLLNPSLDQDVKTRVVTAILDRTQPSPLVRNFLLLLLKNDRLQDLD</sequence>
<evidence type="ECO:0000313" key="8">
    <source>
        <dbReference type="Proteomes" id="UP000019140"/>
    </source>
</evidence>
<keyword evidence="4" id="KW-0406">Ion transport</keyword>
<dbReference type="GO" id="GO:0016020">
    <property type="term" value="C:membrane"/>
    <property type="evidence" value="ECO:0007669"/>
    <property type="project" value="UniProtKB-SubCell"/>
</dbReference>
<dbReference type="InterPro" id="IPR000711">
    <property type="entry name" value="ATPase_OSCP/dsu"/>
</dbReference>
<dbReference type="HOGENOM" id="CLU_2418159_0_0_7"/>
<gene>
    <name evidence="7" type="ORF">ETSY2_43295</name>
</gene>
<dbReference type="Gene3D" id="1.10.520.20">
    <property type="entry name" value="N-terminal domain of the delta subunit of the F1F0-ATP synthase"/>
    <property type="match status" value="1"/>
</dbReference>
<reference evidence="7 8" key="1">
    <citation type="journal article" date="2014" name="Nature">
        <title>An environmental bacterial taxon with a large and distinct metabolic repertoire.</title>
        <authorList>
            <person name="Wilson M.C."/>
            <person name="Mori T."/>
            <person name="Ruckert C."/>
            <person name="Uria A.R."/>
            <person name="Helf M.J."/>
            <person name="Takada K."/>
            <person name="Gernert C."/>
            <person name="Steffens U.A."/>
            <person name="Heycke N."/>
            <person name="Schmitt S."/>
            <person name="Rinke C."/>
            <person name="Helfrich E.J."/>
            <person name="Brachmann A.O."/>
            <person name="Gurgui C."/>
            <person name="Wakimoto T."/>
            <person name="Kracht M."/>
            <person name="Crusemann M."/>
            <person name="Hentschel U."/>
            <person name="Abe I."/>
            <person name="Matsunaga S."/>
            <person name="Kalinowski J."/>
            <person name="Takeyama H."/>
            <person name="Piel J."/>
        </authorList>
    </citation>
    <scope>NUCLEOTIDE SEQUENCE [LARGE SCALE GENOMIC DNA]</scope>
    <source>
        <strain evidence="8">TSY2</strain>
    </source>
</reference>
<dbReference type="InterPro" id="IPR026015">
    <property type="entry name" value="ATP_synth_OSCP/delta_N_sf"/>
</dbReference>
<comment type="caution">
    <text evidence="7">The sequence shown here is derived from an EMBL/GenBank/DDBJ whole genome shotgun (WGS) entry which is preliminary data.</text>
</comment>
<evidence type="ECO:0000256" key="1">
    <source>
        <dbReference type="ARBA" id="ARBA00004370"/>
    </source>
</evidence>
<dbReference type="AlphaFoldDB" id="W4LL78"/>
<protein>
    <submittedName>
        <fullName evidence="7">Uncharacterized protein</fullName>
    </submittedName>
</protein>
<dbReference type="PANTHER" id="PTHR11910">
    <property type="entry name" value="ATP SYNTHASE DELTA CHAIN"/>
    <property type="match status" value="1"/>
</dbReference>
<dbReference type="Pfam" id="PF00213">
    <property type="entry name" value="OSCP"/>
    <property type="match status" value="1"/>
</dbReference>
<keyword evidence="8" id="KW-1185">Reference proteome</keyword>
<evidence type="ECO:0000313" key="7">
    <source>
        <dbReference type="EMBL" id="ETW98106.1"/>
    </source>
</evidence>
<dbReference type="EMBL" id="AZHX01001978">
    <property type="protein sequence ID" value="ETW98106.1"/>
    <property type="molecule type" value="Genomic_DNA"/>
</dbReference>
<dbReference type="SUPFAM" id="SSF47928">
    <property type="entry name" value="N-terminal domain of the delta subunit of the F1F0-ATP synthase"/>
    <property type="match status" value="1"/>
</dbReference>
<proteinExistence type="predicted"/>
<organism evidence="7 8">
    <name type="scientific">Candidatus Entotheonella gemina</name>
    <dbReference type="NCBI Taxonomy" id="1429439"/>
    <lineage>
        <taxon>Bacteria</taxon>
        <taxon>Pseudomonadati</taxon>
        <taxon>Nitrospinota/Tectimicrobiota group</taxon>
        <taxon>Candidatus Tectimicrobiota</taxon>
        <taxon>Candidatus Entotheonellia</taxon>
        <taxon>Candidatus Entotheonellales</taxon>
        <taxon>Candidatus Entotheonellaceae</taxon>
        <taxon>Candidatus Entotheonella</taxon>
    </lineage>
</organism>
<feature type="non-terminal residue" evidence="7">
    <location>
        <position position="92"/>
    </location>
</feature>
<dbReference type="Proteomes" id="UP000019140">
    <property type="component" value="Unassembled WGS sequence"/>
</dbReference>
<accession>W4LL78</accession>
<dbReference type="GO" id="GO:0046933">
    <property type="term" value="F:proton-transporting ATP synthase activity, rotational mechanism"/>
    <property type="evidence" value="ECO:0007669"/>
    <property type="project" value="InterPro"/>
</dbReference>
<evidence type="ECO:0000256" key="5">
    <source>
        <dbReference type="ARBA" id="ARBA00023136"/>
    </source>
</evidence>
<keyword evidence="2" id="KW-0813">Transport</keyword>
<keyword evidence="5" id="KW-0472">Membrane</keyword>
<evidence type="ECO:0000256" key="2">
    <source>
        <dbReference type="ARBA" id="ARBA00022448"/>
    </source>
</evidence>
<keyword evidence="6" id="KW-0066">ATP synthesis</keyword>
<evidence type="ECO:0000256" key="4">
    <source>
        <dbReference type="ARBA" id="ARBA00023065"/>
    </source>
</evidence>
<comment type="subcellular location">
    <subcellularLocation>
        <location evidence="1">Membrane</location>
    </subcellularLocation>
</comment>
<keyword evidence="3" id="KW-0375">Hydrogen ion transport</keyword>
<evidence type="ECO:0000256" key="3">
    <source>
        <dbReference type="ARBA" id="ARBA00022781"/>
    </source>
</evidence>
<evidence type="ECO:0000256" key="6">
    <source>
        <dbReference type="ARBA" id="ARBA00023310"/>
    </source>
</evidence>